<dbReference type="InterPro" id="IPR045745">
    <property type="entry name" value="HTH_58_Actinobacteria-type"/>
</dbReference>
<evidence type="ECO:0000313" key="4">
    <source>
        <dbReference type="Proteomes" id="UP000471126"/>
    </source>
</evidence>
<sequence>MSRAAEATPSVRPPSYRSPAPYPPRPQLQPLPEFAGTASPRPHPTVEARVEAFVVEWYLAGRSLRELGELTERWFGAVRNILSKADVPRRGSGASVLRSSTR</sequence>
<name>A0A6P0GK96_9ACTN</name>
<evidence type="ECO:0000256" key="1">
    <source>
        <dbReference type="SAM" id="MobiDB-lite"/>
    </source>
</evidence>
<feature type="domain" description="Helix-turn-helix" evidence="2">
    <location>
        <begin position="51"/>
        <end position="94"/>
    </location>
</feature>
<accession>A0A6P0GK96</accession>
<gene>
    <name evidence="3" type="ORF">GCU54_17225</name>
</gene>
<proteinExistence type="predicted"/>
<evidence type="ECO:0000259" key="2">
    <source>
        <dbReference type="Pfam" id="PF19575"/>
    </source>
</evidence>
<protein>
    <submittedName>
        <fullName evidence="3">Helix-turn-helix domain containing protein</fullName>
    </submittedName>
</protein>
<dbReference type="Pfam" id="PF19575">
    <property type="entry name" value="HTH_58"/>
    <property type="match status" value="1"/>
</dbReference>
<feature type="compositionally biased region" description="Pro residues" evidence="1">
    <location>
        <begin position="20"/>
        <end position="29"/>
    </location>
</feature>
<reference evidence="3 4" key="1">
    <citation type="submission" date="2019-12" db="EMBL/GenBank/DDBJ databases">
        <title>WGS of CPCC 203550 I12A-02606.</title>
        <authorList>
            <person name="Jiang Z."/>
        </authorList>
    </citation>
    <scope>NUCLEOTIDE SEQUENCE [LARGE SCALE GENOMIC DNA]</scope>
    <source>
        <strain evidence="3 4">I12A-02606</strain>
    </source>
</reference>
<organism evidence="3 4">
    <name type="scientific">Geodermatophilus normandii</name>
    <dbReference type="NCBI Taxonomy" id="1137989"/>
    <lineage>
        <taxon>Bacteria</taxon>
        <taxon>Bacillati</taxon>
        <taxon>Actinomycetota</taxon>
        <taxon>Actinomycetes</taxon>
        <taxon>Geodermatophilales</taxon>
        <taxon>Geodermatophilaceae</taxon>
        <taxon>Geodermatophilus</taxon>
    </lineage>
</organism>
<comment type="caution">
    <text evidence="3">The sequence shown here is derived from an EMBL/GenBank/DDBJ whole genome shotgun (WGS) entry which is preliminary data.</text>
</comment>
<dbReference type="EMBL" id="JAAGWE010000030">
    <property type="protein sequence ID" value="NEM07738.1"/>
    <property type="molecule type" value="Genomic_DNA"/>
</dbReference>
<dbReference type="Proteomes" id="UP000471126">
    <property type="component" value="Unassembled WGS sequence"/>
</dbReference>
<evidence type="ECO:0000313" key="3">
    <source>
        <dbReference type="EMBL" id="NEM07738.1"/>
    </source>
</evidence>
<feature type="region of interest" description="Disordered" evidence="1">
    <location>
        <begin position="1"/>
        <end position="43"/>
    </location>
</feature>
<dbReference type="AlphaFoldDB" id="A0A6P0GK96"/>